<protein>
    <submittedName>
        <fullName evidence="1">Uncharacterized protein</fullName>
    </submittedName>
</protein>
<accession>A0ABZ0CNK0</accession>
<name>A0ABZ0CNK0_9BURK</name>
<dbReference type="RefSeq" id="WP_316699039.1">
    <property type="nucleotide sequence ID" value="NZ_CP136336.1"/>
</dbReference>
<gene>
    <name evidence="1" type="ORF">RXV79_16620</name>
</gene>
<dbReference type="Proteomes" id="UP001303946">
    <property type="component" value="Chromosome"/>
</dbReference>
<proteinExistence type="predicted"/>
<evidence type="ECO:0000313" key="2">
    <source>
        <dbReference type="Proteomes" id="UP001303946"/>
    </source>
</evidence>
<organism evidence="1 2">
    <name type="scientific">Piscinibacter gummiphilus</name>
    <dbReference type="NCBI Taxonomy" id="946333"/>
    <lineage>
        <taxon>Bacteria</taxon>
        <taxon>Pseudomonadati</taxon>
        <taxon>Pseudomonadota</taxon>
        <taxon>Betaproteobacteria</taxon>
        <taxon>Burkholderiales</taxon>
        <taxon>Sphaerotilaceae</taxon>
        <taxon>Piscinibacter</taxon>
    </lineage>
</organism>
<dbReference type="EMBL" id="CP136336">
    <property type="protein sequence ID" value="WOB06545.1"/>
    <property type="molecule type" value="Genomic_DNA"/>
</dbReference>
<sequence>MSKIEQKPTIAVECTLRLTESEMRALEAISGYSHQAVLNCLLQHLGKAYLGPYGDGLLSLLASVRELVPPILRRADEARATFNGTADIRLAADLLVKQAERQGKVLTIEQRPRLPLAMGNYDTVASVRPAREQAST</sequence>
<keyword evidence="2" id="KW-1185">Reference proteome</keyword>
<evidence type="ECO:0000313" key="1">
    <source>
        <dbReference type="EMBL" id="WOB06545.1"/>
    </source>
</evidence>
<reference evidence="1 2" key="1">
    <citation type="submission" date="2023-10" db="EMBL/GenBank/DDBJ databases">
        <title>Bacteria for the degradation of biodegradable plastic PBAT(Polybutylene adipate terephthalate).</title>
        <authorList>
            <person name="Weon H.-Y."/>
            <person name="Yeon J."/>
        </authorList>
    </citation>
    <scope>NUCLEOTIDE SEQUENCE [LARGE SCALE GENOMIC DNA]</scope>
    <source>
        <strain evidence="1 2">SBD 7-3</strain>
    </source>
</reference>